<keyword evidence="2" id="KW-0472">Membrane</keyword>
<feature type="region of interest" description="Disordered" evidence="1">
    <location>
        <begin position="182"/>
        <end position="236"/>
    </location>
</feature>
<dbReference type="EMBL" id="GL876970">
    <property type="protein sequence ID" value="KLU87458.1"/>
    <property type="molecule type" value="Genomic_DNA"/>
</dbReference>
<keyword evidence="2" id="KW-1133">Transmembrane helix</keyword>
<feature type="chain" id="PRO_5009385614" evidence="3">
    <location>
        <begin position="24"/>
        <end position="439"/>
    </location>
</feature>
<dbReference type="AlphaFoldDB" id="A0A0C4E230"/>
<feature type="signal peptide" evidence="3">
    <location>
        <begin position="1"/>
        <end position="23"/>
    </location>
</feature>
<feature type="compositionally biased region" description="Low complexity" evidence="1">
    <location>
        <begin position="221"/>
        <end position="236"/>
    </location>
</feature>
<evidence type="ECO:0000313" key="6">
    <source>
        <dbReference type="Proteomes" id="UP000011715"/>
    </source>
</evidence>
<evidence type="ECO:0000256" key="3">
    <source>
        <dbReference type="SAM" id="SignalP"/>
    </source>
</evidence>
<reference evidence="5" key="4">
    <citation type="journal article" date="2015" name="G3 (Bethesda)">
        <title>Genome sequences of three phytopathogenic species of the Magnaporthaceae family of fungi.</title>
        <authorList>
            <person name="Okagaki L.H."/>
            <person name="Nunes C.C."/>
            <person name="Sailsbery J."/>
            <person name="Clay B."/>
            <person name="Brown D."/>
            <person name="John T."/>
            <person name="Oh Y."/>
            <person name="Young N."/>
            <person name="Fitzgerald M."/>
            <person name="Haas B.J."/>
            <person name="Zeng Q."/>
            <person name="Young S."/>
            <person name="Adiconis X."/>
            <person name="Fan L."/>
            <person name="Levin J.Z."/>
            <person name="Mitchell T.K."/>
            <person name="Okubara P.A."/>
            <person name="Farman M.L."/>
            <person name="Kohn L.M."/>
            <person name="Birren B."/>
            <person name="Ma L.-J."/>
            <person name="Dean R.A."/>
        </authorList>
    </citation>
    <scope>NUCLEOTIDE SEQUENCE</scope>
    <source>
        <strain evidence="5">ATCC 64411 / 73-15</strain>
    </source>
</reference>
<keyword evidence="2" id="KW-0812">Transmembrane</keyword>
<feature type="compositionally biased region" description="Low complexity" evidence="1">
    <location>
        <begin position="352"/>
        <end position="379"/>
    </location>
</feature>
<protein>
    <submittedName>
        <fullName evidence="4 5">Uncharacterized protein</fullName>
    </submittedName>
</protein>
<gene>
    <name evidence="4" type="ORF">MAPG_06458</name>
</gene>
<dbReference type="STRING" id="644358.A0A0C4E230"/>
<organism evidence="5 6">
    <name type="scientific">Magnaporthiopsis poae (strain ATCC 64411 / 73-15)</name>
    <name type="common">Kentucky bluegrass fungus</name>
    <name type="synonym">Magnaporthe poae</name>
    <dbReference type="NCBI Taxonomy" id="644358"/>
    <lineage>
        <taxon>Eukaryota</taxon>
        <taxon>Fungi</taxon>
        <taxon>Dikarya</taxon>
        <taxon>Ascomycota</taxon>
        <taxon>Pezizomycotina</taxon>
        <taxon>Sordariomycetes</taxon>
        <taxon>Sordariomycetidae</taxon>
        <taxon>Magnaporthales</taxon>
        <taxon>Magnaporthaceae</taxon>
        <taxon>Magnaporthiopsis</taxon>
    </lineage>
</organism>
<feature type="transmembrane region" description="Helical" evidence="2">
    <location>
        <begin position="244"/>
        <end position="268"/>
    </location>
</feature>
<evidence type="ECO:0000256" key="2">
    <source>
        <dbReference type="SAM" id="Phobius"/>
    </source>
</evidence>
<keyword evidence="6" id="KW-1185">Reference proteome</keyword>
<dbReference type="EnsemblFungi" id="MAPG_06458T0">
    <property type="protein sequence ID" value="MAPG_06458T0"/>
    <property type="gene ID" value="MAPG_06458"/>
</dbReference>
<reference evidence="6" key="1">
    <citation type="submission" date="2010-05" db="EMBL/GenBank/DDBJ databases">
        <title>The genome sequence of Magnaporthe poae strain ATCC 64411.</title>
        <authorList>
            <person name="Ma L.-J."/>
            <person name="Dead R."/>
            <person name="Young S."/>
            <person name="Zeng Q."/>
            <person name="Koehrsen M."/>
            <person name="Alvarado L."/>
            <person name="Berlin A."/>
            <person name="Chapman S.B."/>
            <person name="Chen Z."/>
            <person name="Freedman E."/>
            <person name="Gellesch M."/>
            <person name="Goldberg J."/>
            <person name="Griggs A."/>
            <person name="Gujja S."/>
            <person name="Heilman E.R."/>
            <person name="Heiman D."/>
            <person name="Hepburn T."/>
            <person name="Howarth C."/>
            <person name="Jen D."/>
            <person name="Larson L."/>
            <person name="Mehta T."/>
            <person name="Neiman D."/>
            <person name="Pearson M."/>
            <person name="Roberts A."/>
            <person name="Saif S."/>
            <person name="Shea T."/>
            <person name="Shenoy N."/>
            <person name="Sisk P."/>
            <person name="Stolte C."/>
            <person name="Sykes S."/>
            <person name="Walk T."/>
            <person name="White J."/>
            <person name="Yandava C."/>
            <person name="Haas B."/>
            <person name="Nusbaum C."/>
            <person name="Birren B."/>
        </authorList>
    </citation>
    <scope>NUCLEOTIDE SEQUENCE [LARGE SCALE GENOMIC DNA]</scope>
    <source>
        <strain evidence="6">ATCC 64411 / 73-15</strain>
    </source>
</reference>
<evidence type="ECO:0000313" key="4">
    <source>
        <dbReference type="EMBL" id="KLU87458.1"/>
    </source>
</evidence>
<proteinExistence type="predicted"/>
<feature type="compositionally biased region" description="Polar residues" evidence="1">
    <location>
        <begin position="210"/>
        <end position="220"/>
    </location>
</feature>
<dbReference type="Proteomes" id="UP000011715">
    <property type="component" value="Unassembled WGS sequence"/>
</dbReference>
<sequence>MIMRLRSSAFALIGASLCAMAQADEDTLALKYGNQDVAKQFIPTADVKDMVFTYVRPKQNADGLPAEVRLEIAIDNGGSVVTVSISPAGSRKSQLGVFGTSLEEDGPSTGRDITGRITIARPEELADRIFNGADYYQLPATRFTLSVQSGGAARQSRSVKFALLNRQLGDGMNAPDAVRTKLFPPDSNIGGGAGPEQETTTTRVFPPQGPTTTVQGSGFQPASTSSGSASALSASPNNGLSTGAIAGIAVGAALGALLLGTALVWLLVRHRRQNKAGKAGLGYGGGPGRSGDLVAEKEANAIVAESPRSPYSEDGAHRDSTLIGGTSETAGDYQPYSDNPTATANAPPPGIAAPVARAASANSRSTADRSSAALPSSSAPAPPPAIGEEGLPPRSDTGMSGRYAHLIEDNMTAEEIARLEEEERALDVAIEQARGVTTK</sequence>
<dbReference type="eggNOG" id="ENOG502SZSI">
    <property type="taxonomic scope" value="Eukaryota"/>
</dbReference>
<dbReference type="OrthoDB" id="5240751at2759"/>
<dbReference type="EMBL" id="ADBL01001567">
    <property type="status" value="NOT_ANNOTATED_CDS"/>
    <property type="molecule type" value="Genomic_DNA"/>
</dbReference>
<dbReference type="VEuPathDB" id="FungiDB:MAPG_06458"/>
<accession>A0A0C4E230</accession>
<reference evidence="4" key="3">
    <citation type="submission" date="2011-03" db="EMBL/GenBank/DDBJ databases">
        <title>Annotation of Magnaporthe poae ATCC 64411.</title>
        <authorList>
            <person name="Ma L.-J."/>
            <person name="Dead R."/>
            <person name="Young S.K."/>
            <person name="Zeng Q."/>
            <person name="Gargeya S."/>
            <person name="Fitzgerald M."/>
            <person name="Haas B."/>
            <person name="Abouelleil A."/>
            <person name="Alvarado L."/>
            <person name="Arachchi H.M."/>
            <person name="Berlin A."/>
            <person name="Brown A."/>
            <person name="Chapman S.B."/>
            <person name="Chen Z."/>
            <person name="Dunbar C."/>
            <person name="Freedman E."/>
            <person name="Gearin G."/>
            <person name="Gellesch M."/>
            <person name="Goldberg J."/>
            <person name="Griggs A."/>
            <person name="Gujja S."/>
            <person name="Heiman D."/>
            <person name="Howarth C."/>
            <person name="Larson L."/>
            <person name="Lui A."/>
            <person name="MacDonald P.J.P."/>
            <person name="Mehta T."/>
            <person name="Montmayeur A."/>
            <person name="Murphy C."/>
            <person name="Neiman D."/>
            <person name="Pearson M."/>
            <person name="Priest M."/>
            <person name="Roberts A."/>
            <person name="Saif S."/>
            <person name="Shea T."/>
            <person name="Shenoy N."/>
            <person name="Sisk P."/>
            <person name="Stolte C."/>
            <person name="Sykes S."/>
            <person name="Yandava C."/>
            <person name="Wortman J."/>
            <person name="Nusbaum C."/>
            <person name="Birren B."/>
        </authorList>
    </citation>
    <scope>NUCLEOTIDE SEQUENCE</scope>
    <source>
        <strain evidence="4">ATCC 64411</strain>
    </source>
</reference>
<name>A0A0C4E230_MAGP6</name>
<feature type="region of interest" description="Disordered" evidence="1">
    <location>
        <begin position="303"/>
        <end position="402"/>
    </location>
</feature>
<evidence type="ECO:0000256" key="1">
    <source>
        <dbReference type="SAM" id="MobiDB-lite"/>
    </source>
</evidence>
<keyword evidence="3" id="KW-0732">Signal</keyword>
<reference evidence="5" key="5">
    <citation type="submission" date="2015-06" db="UniProtKB">
        <authorList>
            <consortium name="EnsemblFungi"/>
        </authorList>
    </citation>
    <scope>IDENTIFICATION</scope>
    <source>
        <strain evidence="5">ATCC 64411</strain>
    </source>
</reference>
<reference evidence="4" key="2">
    <citation type="submission" date="2010-05" db="EMBL/GenBank/DDBJ databases">
        <title>The Genome Sequence of Magnaporthe poae strain ATCC 64411.</title>
        <authorList>
            <consortium name="The Broad Institute Genome Sequencing Platform"/>
            <consortium name="Broad Institute Genome Sequencing Center for Infectious Disease"/>
            <person name="Ma L.-J."/>
            <person name="Dead R."/>
            <person name="Young S."/>
            <person name="Zeng Q."/>
            <person name="Koehrsen M."/>
            <person name="Alvarado L."/>
            <person name="Berlin A."/>
            <person name="Chapman S.B."/>
            <person name="Chen Z."/>
            <person name="Freedman E."/>
            <person name="Gellesch M."/>
            <person name="Goldberg J."/>
            <person name="Griggs A."/>
            <person name="Gujja S."/>
            <person name="Heilman E.R."/>
            <person name="Heiman D."/>
            <person name="Hepburn T."/>
            <person name="Howarth C."/>
            <person name="Jen D."/>
            <person name="Larson L."/>
            <person name="Mehta T."/>
            <person name="Neiman D."/>
            <person name="Pearson M."/>
            <person name="Roberts A."/>
            <person name="Saif S."/>
            <person name="Shea T."/>
            <person name="Shenoy N."/>
            <person name="Sisk P."/>
            <person name="Stolte C."/>
            <person name="Sykes S."/>
            <person name="Walk T."/>
            <person name="White J."/>
            <person name="Yandava C."/>
            <person name="Haas B."/>
            <person name="Nusbaum C."/>
            <person name="Birren B."/>
        </authorList>
    </citation>
    <scope>NUCLEOTIDE SEQUENCE</scope>
    <source>
        <strain evidence="4">ATCC 64411</strain>
    </source>
</reference>
<evidence type="ECO:0000313" key="5">
    <source>
        <dbReference type="EnsemblFungi" id="MAPG_06458T0"/>
    </source>
</evidence>